<dbReference type="EMBL" id="BAABIZ010000010">
    <property type="protein sequence ID" value="GAA5108412.1"/>
    <property type="molecule type" value="Genomic_DNA"/>
</dbReference>
<gene>
    <name evidence="1" type="ORF">GCM10023261_10640</name>
</gene>
<organism evidence="1 2">
    <name type="scientific">Bartonella jaculi</name>
    <dbReference type="NCBI Taxonomy" id="686226"/>
    <lineage>
        <taxon>Bacteria</taxon>
        <taxon>Pseudomonadati</taxon>
        <taxon>Pseudomonadota</taxon>
        <taxon>Alphaproteobacteria</taxon>
        <taxon>Hyphomicrobiales</taxon>
        <taxon>Bartonellaceae</taxon>
        <taxon>Bartonella</taxon>
    </lineage>
</organism>
<evidence type="ECO:0000313" key="1">
    <source>
        <dbReference type="EMBL" id="GAA5108412.1"/>
    </source>
</evidence>
<accession>A0ABP9N3U7</accession>
<protein>
    <submittedName>
        <fullName evidence="1">Uncharacterized protein</fullName>
    </submittedName>
</protein>
<sequence length="87" mass="10299">MNVFLPTVNLKNAQVTFTKCSFLVQDSLSNQIYLSNQRALSSHKKPAYKTRKQPSEIALKLLDIVSKLLNFPLWFWEFLFKELRKFF</sequence>
<proteinExistence type="predicted"/>
<evidence type="ECO:0000313" key="2">
    <source>
        <dbReference type="Proteomes" id="UP001500864"/>
    </source>
</evidence>
<dbReference type="Proteomes" id="UP001500864">
    <property type="component" value="Unassembled WGS sequence"/>
</dbReference>
<comment type="caution">
    <text evidence="1">The sequence shown here is derived from an EMBL/GenBank/DDBJ whole genome shotgun (WGS) entry which is preliminary data.</text>
</comment>
<keyword evidence="2" id="KW-1185">Reference proteome</keyword>
<reference evidence="2" key="1">
    <citation type="journal article" date="2019" name="Int. J. Syst. Evol. Microbiol.">
        <title>The Global Catalogue of Microorganisms (GCM) 10K type strain sequencing project: providing services to taxonomists for standard genome sequencing and annotation.</title>
        <authorList>
            <consortium name="The Broad Institute Genomics Platform"/>
            <consortium name="The Broad Institute Genome Sequencing Center for Infectious Disease"/>
            <person name="Wu L."/>
            <person name="Ma J."/>
        </authorList>
    </citation>
    <scope>NUCLEOTIDE SEQUENCE [LARGE SCALE GENOMIC DNA]</scope>
    <source>
        <strain evidence="2">JCM 17712</strain>
    </source>
</reference>
<name>A0ABP9N3U7_9HYPH</name>